<dbReference type="EMBL" id="CAUJNA010003431">
    <property type="protein sequence ID" value="CAJ1401819.1"/>
    <property type="molecule type" value="Genomic_DNA"/>
</dbReference>
<protein>
    <recommendedName>
        <fullName evidence="1">Glutaredoxin domain-containing protein</fullName>
    </recommendedName>
</protein>
<gene>
    <name evidence="2" type="ORF">EVOR1521_LOCUS24888</name>
</gene>
<dbReference type="InterPro" id="IPR002109">
    <property type="entry name" value="Glutaredoxin"/>
</dbReference>
<dbReference type="GO" id="GO:0034599">
    <property type="term" value="P:cellular response to oxidative stress"/>
    <property type="evidence" value="ECO:0007669"/>
    <property type="project" value="TreeGrafter"/>
</dbReference>
<keyword evidence="3" id="KW-1185">Reference proteome</keyword>
<dbReference type="InterPro" id="IPR036249">
    <property type="entry name" value="Thioredoxin-like_sf"/>
</dbReference>
<dbReference type="PRINTS" id="PR00160">
    <property type="entry name" value="GLUTAREDOXIN"/>
</dbReference>
<evidence type="ECO:0000259" key="1">
    <source>
        <dbReference type="Pfam" id="PF00462"/>
    </source>
</evidence>
<dbReference type="PANTHER" id="PTHR45694:SF5">
    <property type="entry name" value="GLUTAREDOXIN 2"/>
    <property type="match status" value="1"/>
</dbReference>
<sequence length="152" mass="16799">MATAAMRDAITTRRSWYRLLFLAVTVFILSRRIGALSVLSAQGSLQMSDLEEKINTSKVLLISKEWCPFCQRAKAVLSNLGVSFSVLELENKARQPLVEDPTAVMDYMENITGARSVPRLFIAGHFIGGCDDVVRMASSGELQKRLKQAGAF</sequence>
<dbReference type="SUPFAM" id="SSF52833">
    <property type="entry name" value="Thioredoxin-like"/>
    <property type="match status" value="1"/>
</dbReference>
<dbReference type="PROSITE" id="PS51354">
    <property type="entry name" value="GLUTAREDOXIN_2"/>
    <property type="match status" value="1"/>
</dbReference>
<dbReference type="CDD" id="cd03419">
    <property type="entry name" value="GRX_GRXh_1_2_like"/>
    <property type="match status" value="1"/>
</dbReference>
<dbReference type="PANTHER" id="PTHR45694">
    <property type="entry name" value="GLUTAREDOXIN 2"/>
    <property type="match status" value="1"/>
</dbReference>
<reference evidence="2" key="1">
    <citation type="submission" date="2023-08" db="EMBL/GenBank/DDBJ databases">
        <authorList>
            <person name="Chen Y."/>
            <person name="Shah S."/>
            <person name="Dougan E. K."/>
            <person name="Thang M."/>
            <person name="Chan C."/>
        </authorList>
    </citation>
    <scope>NUCLEOTIDE SEQUENCE</scope>
</reference>
<feature type="domain" description="Glutaredoxin" evidence="1">
    <location>
        <begin position="59"/>
        <end position="127"/>
    </location>
</feature>
<comment type="caution">
    <text evidence="2">The sequence shown here is derived from an EMBL/GenBank/DDBJ whole genome shotgun (WGS) entry which is preliminary data.</text>
</comment>
<dbReference type="Pfam" id="PF00462">
    <property type="entry name" value="Glutaredoxin"/>
    <property type="match status" value="1"/>
</dbReference>
<dbReference type="Proteomes" id="UP001178507">
    <property type="component" value="Unassembled WGS sequence"/>
</dbReference>
<proteinExistence type="predicted"/>
<dbReference type="GO" id="GO:0015038">
    <property type="term" value="F:glutathione disulfide oxidoreductase activity"/>
    <property type="evidence" value="ECO:0007669"/>
    <property type="project" value="TreeGrafter"/>
</dbReference>
<organism evidence="2 3">
    <name type="scientific">Effrenium voratum</name>
    <dbReference type="NCBI Taxonomy" id="2562239"/>
    <lineage>
        <taxon>Eukaryota</taxon>
        <taxon>Sar</taxon>
        <taxon>Alveolata</taxon>
        <taxon>Dinophyceae</taxon>
        <taxon>Suessiales</taxon>
        <taxon>Symbiodiniaceae</taxon>
        <taxon>Effrenium</taxon>
    </lineage>
</organism>
<evidence type="ECO:0000313" key="2">
    <source>
        <dbReference type="EMBL" id="CAJ1401819.1"/>
    </source>
</evidence>
<dbReference type="InterPro" id="IPR014025">
    <property type="entry name" value="Glutaredoxin_subgr"/>
</dbReference>
<accession>A0AA36JA04</accession>
<evidence type="ECO:0000313" key="3">
    <source>
        <dbReference type="Proteomes" id="UP001178507"/>
    </source>
</evidence>
<dbReference type="AlphaFoldDB" id="A0AA36JA04"/>
<name>A0AA36JA04_9DINO</name>
<dbReference type="GO" id="GO:0005737">
    <property type="term" value="C:cytoplasm"/>
    <property type="evidence" value="ECO:0007669"/>
    <property type="project" value="TreeGrafter"/>
</dbReference>
<dbReference type="Gene3D" id="3.40.30.10">
    <property type="entry name" value="Glutaredoxin"/>
    <property type="match status" value="1"/>
</dbReference>